<evidence type="ECO:0000256" key="5">
    <source>
        <dbReference type="ARBA" id="ARBA00023136"/>
    </source>
</evidence>
<comment type="caution">
    <text evidence="7">The sequence shown here is derived from an EMBL/GenBank/DDBJ whole genome shotgun (WGS) entry which is preliminary data.</text>
</comment>
<dbReference type="GO" id="GO:0005886">
    <property type="term" value="C:plasma membrane"/>
    <property type="evidence" value="ECO:0007669"/>
    <property type="project" value="UniProtKB-SubCell"/>
</dbReference>
<feature type="transmembrane region" description="Helical" evidence="6">
    <location>
        <begin position="21"/>
        <end position="42"/>
    </location>
</feature>
<feature type="transmembrane region" description="Helical" evidence="6">
    <location>
        <begin position="177"/>
        <end position="199"/>
    </location>
</feature>
<feature type="transmembrane region" description="Helical" evidence="6">
    <location>
        <begin position="89"/>
        <end position="111"/>
    </location>
</feature>
<protein>
    <submittedName>
        <fullName evidence="7">Flippase</fullName>
    </submittedName>
</protein>
<accession>A0AAW9ZJA6</accession>
<evidence type="ECO:0000313" key="7">
    <source>
        <dbReference type="EMBL" id="NME23187.1"/>
    </source>
</evidence>
<evidence type="ECO:0000256" key="6">
    <source>
        <dbReference type="SAM" id="Phobius"/>
    </source>
</evidence>
<feature type="transmembrane region" description="Helical" evidence="6">
    <location>
        <begin position="234"/>
        <end position="258"/>
    </location>
</feature>
<keyword evidence="3 6" id="KW-0812">Transmembrane</keyword>
<dbReference type="EMBL" id="JABAFN010000082">
    <property type="protein sequence ID" value="NME23187.1"/>
    <property type="molecule type" value="Genomic_DNA"/>
</dbReference>
<evidence type="ECO:0000313" key="8">
    <source>
        <dbReference type="Proteomes" id="UP000587270"/>
    </source>
</evidence>
<keyword evidence="2" id="KW-1003">Cell membrane</keyword>
<feature type="transmembrane region" description="Helical" evidence="6">
    <location>
        <begin position="366"/>
        <end position="388"/>
    </location>
</feature>
<proteinExistence type="predicted"/>
<dbReference type="PANTHER" id="PTHR30250">
    <property type="entry name" value="PST FAMILY PREDICTED COLANIC ACID TRANSPORTER"/>
    <property type="match status" value="1"/>
</dbReference>
<sequence>MIQKIKTMISSKAVGNGLWMYLLQFFNAIIPLITLPYVTRILGTSQYGIFSTSFNLVGYLQVVVDYGFSMSATREVALIGKNTKKIGKLFSAVFYSKAILVFACCLFSICYLEIWQPSKIQKLSYWMLMLTLIGIFLQVDWLFQGLQDMKYISIANILARTITTILIFMGVKSYEDVLLYCFLYSLSPIISNLIGIIIVKCKYKLKLCKVDFNQIKNEFKAGWYIFTTQLTSKVFGSIGITFLTFLATKSTVGIFSAIQKIPNILLLLWLPISQVLYPIVSKKMDNSFLEGKEFVLKVRKYMLAFFLICTLLLSVFSKFIVQIAFGSAYSSEFFWLIPLLFWVLFSIDNNFWGIQILLGSGHDKQYSFCFQISVIVTIILNLLFIYLWGGLGASMAPLVSEIILDILLIRAVNKI</sequence>
<evidence type="ECO:0000256" key="3">
    <source>
        <dbReference type="ARBA" id="ARBA00022692"/>
    </source>
</evidence>
<gene>
    <name evidence="7" type="ORF">HF865_11030</name>
</gene>
<dbReference type="InterPro" id="IPR002797">
    <property type="entry name" value="Polysacc_synth"/>
</dbReference>
<dbReference type="Pfam" id="PF01943">
    <property type="entry name" value="Polysacc_synt"/>
    <property type="match status" value="1"/>
</dbReference>
<name>A0AAW9ZJA6_LIMRT</name>
<evidence type="ECO:0000256" key="4">
    <source>
        <dbReference type="ARBA" id="ARBA00022989"/>
    </source>
</evidence>
<dbReference type="AlphaFoldDB" id="A0AAW9ZJA6"/>
<feature type="transmembrane region" description="Helical" evidence="6">
    <location>
        <begin position="333"/>
        <end position="354"/>
    </location>
</feature>
<reference evidence="7 8" key="1">
    <citation type="submission" date="2020-04" db="EMBL/GenBank/DDBJ databases">
        <authorList>
            <person name="Hitch T.C.A."/>
            <person name="Wylensek D."/>
            <person name="Clavel T."/>
        </authorList>
    </citation>
    <scope>NUCLEOTIDE SEQUENCE [LARGE SCALE GENOMIC DNA]</scope>
    <source>
        <strain evidence="7 8">WCA-386-APC-4I</strain>
    </source>
</reference>
<dbReference type="Proteomes" id="UP000587270">
    <property type="component" value="Unassembled WGS sequence"/>
</dbReference>
<feature type="transmembrane region" description="Helical" evidence="6">
    <location>
        <begin position="48"/>
        <end position="68"/>
    </location>
</feature>
<feature type="transmembrane region" description="Helical" evidence="6">
    <location>
        <begin position="150"/>
        <end position="171"/>
    </location>
</feature>
<organism evidence="7 8">
    <name type="scientific">Limosilactobacillus reuteri</name>
    <name type="common">Lactobacillus reuteri</name>
    <dbReference type="NCBI Taxonomy" id="1598"/>
    <lineage>
        <taxon>Bacteria</taxon>
        <taxon>Bacillati</taxon>
        <taxon>Bacillota</taxon>
        <taxon>Bacilli</taxon>
        <taxon>Lactobacillales</taxon>
        <taxon>Lactobacillaceae</taxon>
        <taxon>Limosilactobacillus</taxon>
    </lineage>
</organism>
<evidence type="ECO:0000256" key="1">
    <source>
        <dbReference type="ARBA" id="ARBA00004651"/>
    </source>
</evidence>
<dbReference type="RefSeq" id="WP_170090936.1">
    <property type="nucleotide sequence ID" value="NZ_JABAFN010000082.1"/>
</dbReference>
<feature type="transmembrane region" description="Helical" evidence="6">
    <location>
        <begin position="264"/>
        <end position="280"/>
    </location>
</feature>
<keyword evidence="4 6" id="KW-1133">Transmembrane helix</keyword>
<dbReference type="InterPro" id="IPR050833">
    <property type="entry name" value="Poly_Biosynth_Transport"/>
</dbReference>
<feature type="transmembrane region" description="Helical" evidence="6">
    <location>
        <begin position="301"/>
        <end position="321"/>
    </location>
</feature>
<comment type="subcellular location">
    <subcellularLocation>
        <location evidence="1">Cell membrane</location>
        <topology evidence="1">Multi-pass membrane protein</topology>
    </subcellularLocation>
</comment>
<dbReference type="PANTHER" id="PTHR30250:SF11">
    <property type="entry name" value="O-ANTIGEN TRANSPORTER-RELATED"/>
    <property type="match status" value="1"/>
</dbReference>
<feature type="transmembrane region" description="Helical" evidence="6">
    <location>
        <begin position="123"/>
        <end position="143"/>
    </location>
</feature>
<dbReference type="CDD" id="cd13128">
    <property type="entry name" value="MATE_Wzx_like"/>
    <property type="match status" value="1"/>
</dbReference>
<evidence type="ECO:0000256" key="2">
    <source>
        <dbReference type="ARBA" id="ARBA00022475"/>
    </source>
</evidence>
<keyword evidence="5 6" id="KW-0472">Membrane</keyword>